<dbReference type="AlphaFoldDB" id="A0A0A3I448"/>
<feature type="domain" description="GGDEF" evidence="4">
    <location>
        <begin position="179"/>
        <end position="312"/>
    </location>
</feature>
<dbReference type="SUPFAM" id="SSF55073">
    <property type="entry name" value="Nucleotide cyclase"/>
    <property type="match status" value="1"/>
</dbReference>
<keyword evidence="6" id="KW-1185">Reference proteome</keyword>
<gene>
    <name evidence="5" type="ORF">CD29_05275</name>
</gene>
<dbReference type="CDD" id="cd01948">
    <property type="entry name" value="EAL"/>
    <property type="match status" value="1"/>
</dbReference>
<feature type="domain" description="PAS" evidence="1">
    <location>
        <begin position="20"/>
        <end position="78"/>
    </location>
</feature>
<dbReference type="SMART" id="SM00091">
    <property type="entry name" value="PAS"/>
    <property type="match status" value="1"/>
</dbReference>
<dbReference type="CDD" id="cd00130">
    <property type="entry name" value="PAS"/>
    <property type="match status" value="1"/>
</dbReference>
<dbReference type="EMBL" id="JPVN01000005">
    <property type="protein sequence ID" value="KGR79509.1"/>
    <property type="molecule type" value="Genomic_DNA"/>
</dbReference>
<dbReference type="SUPFAM" id="SSF55785">
    <property type="entry name" value="PYP-like sensor domain (PAS domain)"/>
    <property type="match status" value="1"/>
</dbReference>
<feature type="domain" description="PAC" evidence="2">
    <location>
        <begin position="93"/>
        <end position="145"/>
    </location>
</feature>
<accession>A0A0A3I448</accession>
<dbReference type="Proteomes" id="UP000030416">
    <property type="component" value="Unassembled WGS sequence"/>
</dbReference>
<dbReference type="InterPro" id="IPR000700">
    <property type="entry name" value="PAS-assoc_C"/>
</dbReference>
<comment type="caution">
    <text evidence="5">The sequence shown here is derived from an EMBL/GenBank/DDBJ whole genome shotgun (WGS) entry which is preliminary data.</text>
</comment>
<dbReference type="InterPro" id="IPR035919">
    <property type="entry name" value="EAL_sf"/>
</dbReference>
<dbReference type="OrthoDB" id="9759607at2"/>
<dbReference type="InterPro" id="IPR035965">
    <property type="entry name" value="PAS-like_dom_sf"/>
</dbReference>
<dbReference type="PROSITE" id="PS50113">
    <property type="entry name" value="PAC"/>
    <property type="match status" value="1"/>
</dbReference>
<dbReference type="InterPro" id="IPR052155">
    <property type="entry name" value="Biofilm_reg_signaling"/>
</dbReference>
<dbReference type="RefSeq" id="WP_036183673.1">
    <property type="nucleotide sequence ID" value="NZ_AVDA01000005.1"/>
</dbReference>
<dbReference type="InterPro" id="IPR000014">
    <property type="entry name" value="PAS"/>
</dbReference>
<dbReference type="Pfam" id="PF00563">
    <property type="entry name" value="EAL"/>
    <property type="match status" value="1"/>
</dbReference>
<dbReference type="Gene3D" id="3.30.450.20">
    <property type="entry name" value="PAS domain"/>
    <property type="match status" value="1"/>
</dbReference>
<dbReference type="STRING" id="1384049.CD29_05275"/>
<dbReference type="InterPro" id="IPR029787">
    <property type="entry name" value="Nucleotide_cyclase"/>
</dbReference>
<dbReference type="Gene3D" id="3.20.20.450">
    <property type="entry name" value="EAL domain"/>
    <property type="match status" value="1"/>
</dbReference>
<dbReference type="PROSITE" id="PS50887">
    <property type="entry name" value="GGDEF"/>
    <property type="match status" value="1"/>
</dbReference>
<dbReference type="PROSITE" id="PS50883">
    <property type="entry name" value="EAL"/>
    <property type="match status" value="1"/>
</dbReference>
<dbReference type="NCBIfam" id="TIGR00254">
    <property type="entry name" value="GGDEF"/>
    <property type="match status" value="1"/>
</dbReference>
<dbReference type="Pfam" id="PF00990">
    <property type="entry name" value="GGDEF"/>
    <property type="match status" value="1"/>
</dbReference>
<dbReference type="CDD" id="cd01949">
    <property type="entry name" value="GGDEF"/>
    <property type="match status" value="1"/>
</dbReference>
<dbReference type="FunFam" id="3.30.70.270:FF:000001">
    <property type="entry name" value="Diguanylate cyclase domain protein"/>
    <property type="match status" value="1"/>
</dbReference>
<dbReference type="InterPro" id="IPR001633">
    <property type="entry name" value="EAL_dom"/>
</dbReference>
<dbReference type="InterPro" id="IPR043128">
    <property type="entry name" value="Rev_trsase/Diguanyl_cyclase"/>
</dbReference>
<dbReference type="SMART" id="SM00052">
    <property type="entry name" value="EAL"/>
    <property type="match status" value="1"/>
</dbReference>
<organism evidence="5 6">
    <name type="scientific">Ureibacillus manganicus DSM 26584</name>
    <dbReference type="NCBI Taxonomy" id="1384049"/>
    <lineage>
        <taxon>Bacteria</taxon>
        <taxon>Bacillati</taxon>
        <taxon>Bacillota</taxon>
        <taxon>Bacilli</taxon>
        <taxon>Bacillales</taxon>
        <taxon>Caryophanaceae</taxon>
        <taxon>Ureibacillus</taxon>
    </lineage>
</organism>
<dbReference type="NCBIfam" id="TIGR00229">
    <property type="entry name" value="sensory_box"/>
    <property type="match status" value="1"/>
</dbReference>
<name>A0A0A3I448_9BACL</name>
<dbReference type="SUPFAM" id="SSF141868">
    <property type="entry name" value="EAL domain-like"/>
    <property type="match status" value="1"/>
</dbReference>
<evidence type="ECO:0000259" key="4">
    <source>
        <dbReference type="PROSITE" id="PS50887"/>
    </source>
</evidence>
<dbReference type="SMART" id="SM00267">
    <property type="entry name" value="GGDEF"/>
    <property type="match status" value="1"/>
</dbReference>
<evidence type="ECO:0000313" key="5">
    <source>
        <dbReference type="EMBL" id="KGR79509.1"/>
    </source>
</evidence>
<feature type="domain" description="EAL" evidence="3">
    <location>
        <begin position="321"/>
        <end position="575"/>
    </location>
</feature>
<protein>
    <submittedName>
        <fullName evidence="5">Diguanylate cyclase</fullName>
    </submittedName>
</protein>
<dbReference type="eggNOG" id="COG5001">
    <property type="taxonomic scope" value="Bacteria"/>
</dbReference>
<reference evidence="5 6" key="1">
    <citation type="submission" date="2014-02" db="EMBL/GenBank/DDBJ databases">
        <title>Draft genome sequence of Lysinibacillus manganicus DSM 26584T.</title>
        <authorList>
            <person name="Zhang F."/>
            <person name="Wang G."/>
            <person name="Zhang L."/>
        </authorList>
    </citation>
    <scope>NUCLEOTIDE SEQUENCE [LARGE SCALE GENOMIC DNA]</scope>
    <source>
        <strain evidence="5 6">DSM 26584</strain>
    </source>
</reference>
<evidence type="ECO:0000259" key="1">
    <source>
        <dbReference type="PROSITE" id="PS50112"/>
    </source>
</evidence>
<evidence type="ECO:0000259" key="2">
    <source>
        <dbReference type="PROSITE" id="PS50113"/>
    </source>
</evidence>
<proteinExistence type="predicted"/>
<dbReference type="Gene3D" id="3.30.70.270">
    <property type="match status" value="1"/>
</dbReference>
<dbReference type="FunFam" id="3.20.20.450:FF:000001">
    <property type="entry name" value="Cyclic di-GMP phosphodiesterase yahA"/>
    <property type="match status" value="1"/>
</dbReference>
<sequence length="584" mass="67327">MGNSKDLHNGNRNNSIYQYPYECLEIILENVAEGIMITDQHLKIIAVNPAFEFVTGYSSDEVIGKTPTLLQSGIHEKDFYIEMWEQIKRTGSWQGEIWNRRKTGDIYPESLTIKEVRDKEGNITNYCGLFTDLSEMKIVENELEKRALTDSLTEVNNRFAFLERMNSLLESSKKINSKMLHAVFFLDLDRFKQVNDTLGHSIGDQLLLVVAKRLKRQLKNKDIIARYGGDEFVITLTNITHPREAAYFAEKIIKIIEEPVYIEEQEIYISTSIGISIYPHDGNNTDELVNRADKAMYYSKQNGRNGFSFYFEDLSSDSKRVLKLDGELRKAIENKDFELYFQPKISLSDNRVVGIEALVRWNNEELGFVSPAEFIPFAEETGLIIPISEIIIHKACEDLRKLRDAGYSDITMSINISSIHFQQVNFLKSIKSILEKNNTSANNFEIEMTERTVMNNDTDTVSKLVRLKQLGFKLSIDDFGTGYSSLSYLVRFPLDYLKIDRSFIQHMVSLDEKQAVVDAIIQMAHRLKMKVVAEGVESVQQLNLLREMGCDFIQGYYYSKPVPMDELIEFLQIWEVVHQEGKEK</sequence>
<dbReference type="PANTHER" id="PTHR44757:SF2">
    <property type="entry name" value="BIOFILM ARCHITECTURE MAINTENANCE PROTEIN MBAA"/>
    <property type="match status" value="1"/>
</dbReference>
<evidence type="ECO:0000259" key="3">
    <source>
        <dbReference type="PROSITE" id="PS50883"/>
    </source>
</evidence>
<dbReference type="Pfam" id="PF13426">
    <property type="entry name" value="PAS_9"/>
    <property type="match status" value="1"/>
</dbReference>
<dbReference type="PROSITE" id="PS50112">
    <property type="entry name" value="PAS"/>
    <property type="match status" value="1"/>
</dbReference>
<evidence type="ECO:0000313" key="6">
    <source>
        <dbReference type="Proteomes" id="UP000030416"/>
    </source>
</evidence>
<dbReference type="PANTHER" id="PTHR44757">
    <property type="entry name" value="DIGUANYLATE CYCLASE DGCP"/>
    <property type="match status" value="1"/>
</dbReference>
<dbReference type="InterPro" id="IPR000160">
    <property type="entry name" value="GGDEF_dom"/>
</dbReference>